<evidence type="ECO:0000259" key="4">
    <source>
        <dbReference type="Pfam" id="PF00931"/>
    </source>
</evidence>
<name>A0A5B6VT97_9ROSI</name>
<dbReference type="Gene3D" id="3.40.50.300">
    <property type="entry name" value="P-loop containing nucleotide triphosphate hydrolases"/>
    <property type="match status" value="1"/>
</dbReference>
<keyword evidence="1" id="KW-0547">Nucleotide-binding</keyword>
<dbReference type="GO" id="GO:0043531">
    <property type="term" value="F:ADP binding"/>
    <property type="evidence" value="ECO:0007669"/>
    <property type="project" value="InterPro"/>
</dbReference>
<gene>
    <name evidence="5" type="ORF">EPI10_022893</name>
</gene>
<keyword evidence="6" id="KW-1185">Reference proteome</keyword>
<dbReference type="SUPFAM" id="SSF52540">
    <property type="entry name" value="P-loop containing nucleoside triphosphate hydrolases"/>
    <property type="match status" value="1"/>
</dbReference>
<evidence type="ECO:0000256" key="3">
    <source>
        <dbReference type="ARBA" id="ARBA00022840"/>
    </source>
</evidence>
<protein>
    <submittedName>
        <fullName evidence="5">Disease resistance protein</fullName>
    </submittedName>
</protein>
<dbReference type="EMBL" id="SMMG02000005">
    <property type="protein sequence ID" value="KAA3472410.1"/>
    <property type="molecule type" value="Genomic_DNA"/>
</dbReference>
<organism evidence="5 6">
    <name type="scientific">Gossypium australe</name>
    <dbReference type="NCBI Taxonomy" id="47621"/>
    <lineage>
        <taxon>Eukaryota</taxon>
        <taxon>Viridiplantae</taxon>
        <taxon>Streptophyta</taxon>
        <taxon>Embryophyta</taxon>
        <taxon>Tracheophyta</taxon>
        <taxon>Spermatophyta</taxon>
        <taxon>Magnoliopsida</taxon>
        <taxon>eudicotyledons</taxon>
        <taxon>Gunneridae</taxon>
        <taxon>Pentapetalae</taxon>
        <taxon>rosids</taxon>
        <taxon>malvids</taxon>
        <taxon>Malvales</taxon>
        <taxon>Malvaceae</taxon>
        <taxon>Malvoideae</taxon>
        <taxon>Gossypium</taxon>
    </lineage>
</organism>
<comment type="caution">
    <text evidence="5">The sequence shown here is derived from an EMBL/GenBank/DDBJ whole genome shotgun (WGS) entry which is preliminary data.</text>
</comment>
<reference evidence="6" key="1">
    <citation type="journal article" date="2019" name="Plant Biotechnol. J.">
        <title>Genome sequencing of the Australian wild diploid species Gossypium australe highlights disease resistance and delayed gland morphogenesis.</title>
        <authorList>
            <person name="Cai Y."/>
            <person name="Cai X."/>
            <person name="Wang Q."/>
            <person name="Wang P."/>
            <person name="Zhang Y."/>
            <person name="Cai C."/>
            <person name="Xu Y."/>
            <person name="Wang K."/>
            <person name="Zhou Z."/>
            <person name="Wang C."/>
            <person name="Geng S."/>
            <person name="Li B."/>
            <person name="Dong Q."/>
            <person name="Hou Y."/>
            <person name="Wang H."/>
            <person name="Ai P."/>
            <person name="Liu Z."/>
            <person name="Yi F."/>
            <person name="Sun M."/>
            <person name="An G."/>
            <person name="Cheng J."/>
            <person name="Zhang Y."/>
            <person name="Shi Q."/>
            <person name="Xie Y."/>
            <person name="Shi X."/>
            <person name="Chang Y."/>
            <person name="Huang F."/>
            <person name="Chen Y."/>
            <person name="Hong S."/>
            <person name="Mi L."/>
            <person name="Sun Q."/>
            <person name="Zhang L."/>
            <person name="Zhou B."/>
            <person name="Peng R."/>
            <person name="Zhang X."/>
            <person name="Liu F."/>
        </authorList>
    </citation>
    <scope>NUCLEOTIDE SEQUENCE [LARGE SCALE GENOMIC DNA]</scope>
    <source>
        <strain evidence="6">cv. PA1801</strain>
    </source>
</reference>
<dbReference type="InterPro" id="IPR050905">
    <property type="entry name" value="Plant_NBS-LRR"/>
</dbReference>
<dbReference type="PANTHER" id="PTHR33463:SF217">
    <property type="entry name" value="DISEASE RESISTANCE PROTEIN RPS2-LIKE"/>
    <property type="match status" value="1"/>
</dbReference>
<evidence type="ECO:0000313" key="6">
    <source>
        <dbReference type="Proteomes" id="UP000325315"/>
    </source>
</evidence>
<dbReference type="Gene3D" id="1.10.8.430">
    <property type="entry name" value="Helical domain of apoptotic protease-activating factors"/>
    <property type="match status" value="1"/>
</dbReference>
<dbReference type="OrthoDB" id="1707259at2759"/>
<dbReference type="GO" id="GO:0005524">
    <property type="term" value="F:ATP binding"/>
    <property type="evidence" value="ECO:0007669"/>
    <property type="project" value="UniProtKB-KW"/>
</dbReference>
<evidence type="ECO:0000313" key="5">
    <source>
        <dbReference type="EMBL" id="KAA3472410.1"/>
    </source>
</evidence>
<sequence>MGDDVGLIGLCGMGGIDLDIRRLQKNIASLLERNLSDDEDTIIRAGKVSEMLSGQGGHVLILDNVWRSFSLEDVGILKPTSANASKLLMTTRLEMVVRSMGFKKVQVPCLSIEEAMNLFFNKIGHDMLPNSTLESLMKLVVRECDGLPLAIVTLAGCTKGGIDPRVWKNVDELRGYIRNIHDIEDKVYGCLKFSHVRLKQRDRE</sequence>
<keyword evidence="2" id="KW-0611">Plant defense</keyword>
<dbReference type="Proteomes" id="UP000325315">
    <property type="component" value="Unassembled WGS sequence"/>
</dbReference>
<dbReference type="InterPro" id="IPR027417">
    <property type="entry name" value="P-loop_NTPase"/>
</dbReference>
<evidence type="ECO:0000256" key="2">
    <source>
        <dbReference type="ARBA" id="ARBA00022821"/>
    </source>
</evidence>
<dbReference type="PANTHER" id="PTHR33463">
    <property type="entry name" value="NB-ARC DOMAIN-CONTAINING PROTEIN-RELATED"/>
    <property type="match status" value="1"/>
</dbReference>
<accession>A0A5B6VT97</accession>
<feature type="domain" description="NB-ARC" evidence="4">
    <location>
        <begin position="20"/>
        <end position="125"/>
    </location>
</feature>
<dbReference type="InterPro" id="IPR042197">
    <property type="entry name" value="Apaf_helical"/>
</dbReference>
<proteinExistence type="predicted"/>
<keyword evidence="3" id="KW-0067">ATP-binding</keyword>
<dbReference type="GO" id="GO:0006952">
    <property type="term" value="P:defense response"/>
    <property type="evidence" value="ECO:0007669"/>
    <property type="project" value="UniProtKB-KW"/>
</dbReference>
<dbReference type="InterPro" id="IPR002182">
    <property type="entry name" value="NB-ARC"/>
</dbReference>
<dbReference type="Pfam" id="PF00931">
    <property type="entry name" value="NB-ARC"/>
    <property type="match status" value="1"/>
</dbReference>
<dbReference type="AlphaFoldDB" id="A0A5B6VT97"/>
<evidence type="ECO:0000256" key="1">
    <source>
        <dbReference type="ARBA" id="ARBA00022741"/>
    </source>
</evidence>